<keyword evidence="2" id="KW-1185">Reference proteome</keyword>
<comment type="caution">
    <text evidence="1">The sequence shown here is derived from an EMBL/GenBank/DDBJ whole genome shotgun (WGS) entry which is preliminary data.</text>
</comment>
<dbReference type="AlphaFoldDB" id="A0A4Q2UYC5"/>
<dbReference type="GO" id="GO:0016740">
    <property type="term" value="F:transferase activity"/>
    <property type="evidence" value="ECO:0007669"/>
    <property type="project" value="UniProtKB-KW"/>
</dbReference>
<dbReference type="Gene3D" id="3.40.50.2000">
    <property type="entry name" value="Glycogen Phosphorylase B"/>
    <property type="match status" value="1"/>
</dbReference>
<dbReference type="SUPFAM" id="SSF53756">
    <property type="entry name" value="UDP-Glycosyltransferase/glycogen phosphorylase"/>
    <property type="match status" value="1"/>
</dbReference>
<dbReference type="Pfam" id="PF13692">
    <property type="entry name" value="Glyco_trans_1_4"/>
    <property type="match status" value="1"/>
</dbReference>
<name>A0A4Q2UYC5_9BACT</name>
<reference evidence="1 2" key="1">
    <citation type="submission" date="2019-01" db="EMBL/GenBank/DDBJ databases">
        <title>Spirosoma flava sp. nov., a propanil-degrading bacterium isolated from herbicide-contaminated soil.</title>
        <authorList>
            <person name="Zhang L."/>
            <person name="Jiang J.-D."/>
        </authorList>
    </citation>
    <scope>NUCLEOTIDE SEQUENCE [LARGE SCALE GENOMIC DNA]</scope>
    <source>
        <strain evidence="1 2">TY50</strain>
    </source>
</reference>
<accession>A0A4Q2UYC5</accession>
<gene>
    <name evidence="1" type="ORF">EQG79_08270</name>
</gene>
<dbReference type="EMBL" id="SBLB01000001">
    <property type="protein sequence ID" value="RYC72099.1"/>
    <property type="molecule type" value="Genomic_DNA"/>
</dbReference>
<proteinExistence type="predicted"/>
<sequence>MTPSLLIFIDHFRPGYRFGGPIPAVENLIGLLRDQYDLFIVTRDRDAGDTAPYPDLTTGEWLNRDGYHVLYLPPDQITFCRVGQLLSERPEAMVYTNSLFSVFTRLLLLNSFLMKRLLTVAPRGELLPGAIRLKAWKKEPYVQLLRWLMTDQLRWHATSIHEKQEILYWLGVGNKQVVVAPDLPIRLSPRPPHYKQAKQLRLIWLARIARNKGLLFLLDCLEQVPEGVTLTIYGPVVDERYWQACLQRICASRHRIVYRGDVMPTAVRDTLVPYDFLVMPTSGENFGHGIAEALSVGLPVLISDQTPWQHLYEQRAGWNLPLHTDRWVDVLTNCLDMGPIAYIERAIGARTVLDRIFDRSAALAQYQQLFSPVSAPL</sequence>
<protein>
    <submittedName>
        <fullName evidence="1">Glycosyltransferase</fullName>
    </submittedName>
</protein>
<dbReference type="RefSeq" id="WP_129601070.1">
    <property type="nucleotide sequence ID" value="NZ_SBLB01000001.1"/>
</dbReference>
<evidence type="ECO:0000313" key="2">
    <source>
        <dbReference type="Proteomes" id="UP000290407"/>
    </source>
</evidence>
<organism evidence="1 2">
    <name type="scientific">Spirosoma sordidisoli</name>
    <dbReference type="NCBI Taxonomy" id="2502893"/>
    <lineage>
        <taxon>Bacteria</taxon>
        <taxon>Pseudomonadati</taxon>
        <taxon>Bacteroidota</taxon>
        <taxon>Cytophagia</taxon>
        <taxon>Cytophagales</taxon>
        <taxon>Cytophagaceae</taxon>
        <taxon>Spirosoma</taxon>
    </lineage>
</organism>
<keyword evidence="1" id="KW-0808">Transferase</keyword>
<evidence type="ECO:0000313" key="1">
    <source>
        <dbReference type="EMBL" id="RYC72099.1"/>
    </source>
</evidence>
<dbReference type="Proteomes" id="UP000290407">
    <property type="component" value="Unassembled WGS sequence"/>
</dbReference>